<keyword evidence="5 8" id="KW-1133">Transmembrane helix</keyword>
<dbReference type="Proteomes" id="UP000216533">
    <property type="component" value="Unassembled WGS sequence"/>
</dbReference>
<evidence type="ECO:0000256" key="1">
    <source>
        <dbReference type="ARBA" id="ARBA00004651"/>
    </source>
</evidence>
<dbReference type="InterPro" id="IPR000390">
    <property type="entry name" value="Small_drug/metabolite_transptr"/>
</dbReference>
<evidence type="ECO:0000256" key="7">
    <source>
        <dbReference type="RuleBase" id="RU003942"/>
    </source>
</evidence>
<evidence type="ECO:0000256" key="4">
    <source>
        <dbReference type="ARBA" id="ARBA00022692"/>
    </source>
</evidence>
<sequence>MDWVILVVSGAFEAVWAAALGASHGFTKWRPSVLFAVAQIISMGGLAWAMQTIPTGTAYAVWVGIGASLTVLWAFVTKQERPTLIRIGLLVLLVGSVIGLKVVS</sequence>
<organism evidence="9 10">
    <name type="scientific">Parenemella sanctibonifatiensis</name>
    <dbReference type="NCBI Taxonomy" id="2016505"/>
    <lineage>
        <taxon>Bacteria</taxon>
        <taxon>Bacillati</taxon>
        <taxon>Actinomycetota</taxon>
        <taxon>Actinomycetes</taxon>
        <taxon>Propionibacteriales</taxon>
        <taxon>Propionibacteriaceae</taxon>
        <taxon>Parenemella</taxon>
    </lineage>
</organism>
<proteinExistence type="inferred from homology"/>
<feature type="transmembrane region" description="Helical" evidence="8">
    <location>
        <begin position="83"/>
        <end position="103"/>
    </location>
</feature>
<dbReference type="AlphaFoldDB" id="A0A255E4I5"/>
<dbReference type="SUPFAM" id="SSF103481">
    <property type="entry name" value="Multidrug resistance efflux transporter EmrE"/>
    <property type="match status" value="1"/>
</dbReference>
<evidence type="ECO:0000256" key="2">
    <source>
        <dbReference type="ARBA" id="ARBA00022448"/>
    </source>
</evidence>
<comment type="caution">
    <text evidence="9">The sequence shown here is derived from an EMBL/GenBank/DDBJ whole genome shotgun (WGS) entry which is preliminary data.</text>
</comment>
<protein>
    <submittedName>
        <fullName evidence="9">Ligand-binding protein SH3</fullName>
    </submittedName>
</protein>
<feature type="transmembrane region" description="Helical" evidence="8">
    <location>
        <begin position="57"/>
        <end position="77"/>
    </location>
</feature>
<dbReference type="PANTHER" id="PTHR30561">
    <property type="entry name" value="SMR FAMILY PROTON-DEPENDENT DRUG EFFLUX TRANSPORTER SUGE"/>
    <property type="match status" value="1"/>
</dbReference>
<comment type="subcellular location">
    <subcellularLocation>
        <location evidence="1 7">Cell membrane</location>
        <topology evidence="1 7">Multi-pass membrane protein</topology>
    </subcellularLocation>
</comment>
<keyword evidence="6 8" id="KW-0472">Membrane</keyword>
<reference evidence="9 10" key="1">
    <citation type="submission" date="2017-07" db="EMBL/GenBank/DDBJ databases">
        <title>Draft whole genome sequences of clinical Proprionibacteriaceae strains.</title>
        <authorList>
            <person name="Bernier A.-M."/>
            <person name="Bernard K."/>
            <person name="Domingo M.-C."/>
        </authorList>
    </citation>
    <scope>NUCLEOTIDE SEQUENCE [LARGE SCALE GENOMIC DNA]</scope>
    <source>
        <strain evidence="9 10">NML 160184</strain>
    </source>
</reference>
<dbReference type="RefSeq" id="WP_094450974.1">
    <property type="nucleotide sequence ID" value="NZ_NMVI01000018.1"/>
</dbReference>
<keyword evidence="4 7" id="KW-0812">Transmembrane</keyword>
<feature type="transmembrane region" description="Helical" evidence="8">
    <location>
        <begin position="33"/>
        <end position="50"/>
    </location>
</feature>
<dbReference type="PANTHER" id="PTHR30561:SF0">
    <property type="entry name" value="GUANIDINIUM EXPORTER"/>
    <property type="match status" value="1"/>
</dbReference>
<comment type="similarity">
    <text evidence="7">Belongs to the drug/metabolite transporter (DMT) superfamily. Small multidrug resistance (SMR) (TC 2.A.7.1) family.</text>
</comment>
<evidence type="ECO:0000313" key="9">
    <source>
        <dbReference type="EMBL" id="OYN86406.1"/>
    </source>
</evidence>
<name>A0A255E4I5_9ACTN</name>
<gene>
    <name evidence="9" type="ORF">CGZ92_08625</name>
</gene>
<dbReference type="GO" id="GO:0005886">
    <property type="term" value="C:plasma membrane"/>
    <property type="evidence" value="ECO:0007669"/>
    <property type="project" value="UniProtKB-SubCell"/>
</dbReference>
<keyword evidence="3" id="KW-1003">Cell membrane</keyword>
<dbReference type="Gene3D" id="1.10.3730.20">
    <property type="match status" value="1"/>
</dbReference>
<dbReference type="Pfam" id="PF00893">
    <property type="entry name" value="Multi_Drug_Res"/>
    <property type="match status" value="1"/>
</dbReference>
<dbReference type="GO" id="GO:0022857">
    <property type="term" value="F:transmembrane transporter activity"/>
    <property type="evidence" value="ECO:0007669"/>
    <property type="project" value="InterPro"/>
</dbReference>
<keyword evidence="2" id="KW-0813">Transport</keyword>
<dbReference type="EMBL" id="NMVI01000018">
    <property type="protein sequence ID" value="OYN86406.1"/>
    <property type="molecule type" value="Genomic_DNA"/>
</dbReference>
<dbReference type="InterPro" id="IPR045324">
    <property type="entry name" value="Small_multidrug_res"/>
</dbReference>
<evidence type="ECO:0000256" key="6">
    <source>
        <dbReference type="ARBA" id="ARBA00023136"/>
    </source>
</evidence>
<dbReference type="InterPro" id="IPR037185">
    <property type="entry name" value="EmrE-like"/>
</dbReference>
<evidence type="ECO:0000256" key="8">
    <source>
        <dbReference type="SAM" id="Phobius"/>
    </source>
</evidence>
<evidence type="ECO:0000256" key="3">
    <source>
        <dbReference type="ARBA" id="ARBA00022475"/>
    </source>
</evidence>
<evidence type="ECO:0000313" key="10">
    <source>
        <dbReference type="Proteomes" id="UP000216533"/>
    </source>
</evidence>
<evidence type="ECO:0000256" key="5">
    <source>
        <dbReference type="ARBA" id="ARBA00022989"/>
    </source>
</evidence>
<accession>A0A255E4I5</accession>